<feature type="domain" description="Fibronectin type-III" evidence="3">
    <location>
        <begin position="341"/>
        <end position="440"/>
    </location>
</feature>
<evidence type="ECO:0000259" key="3">
    <source>
        <dbReference type="PROSITE" id="PS50853"/>
    </source>
</evidence>
<keyword evidence="1" id="KW-0677">Repeat</keyword>
<reference evidence="4 5" key="1">
    <citation type="submission" date="2016-02" db="EMBL/GenBank/DDBJ databases">
        <authorList>
            <person name="Wen L."/>
            <person name="He K."/>
            <person name="Yang H."/>
        </authorList>
    </citation>
    <scope>NUCLEOTIDE SEQUENCE [LARGE SCALE GENOMIC DNA]</scope>
    <source>
        <strain evidence="4 5">KLE1704</strain>
    </source>
</reference>
<feature type="domain" description="Fibronectin type-III" evidence="3">
    <location>
        <begin position="441"/>
        <end position="537"/>
    </location>
</feature>
<evidence type="ECO:0000313" key="5">
    <source>
        <dbReference type="Proteomes" id="UP000070319"/>
    </source>
</evidence>
<protein>
    <submittedName>
        <fullName evidence="4">Fibronectin type III domain protein</fullName>
    </submittedName>
</protein>
<feature type="domain" description="Fibronectin type-III" evidence="3">
    <location>
        <begin position="642"/>
        <end position="742"/>
    </location>
</feature>
<evidence type="ECO:0000313" key="4">
    <source>
        <dbReference type="EMBL" id="KXT45431.1"/>
    </source>
</evidence>
<dbReference type="InterPro" id="IPR036116">
    <property type="entry name" value="FN3_sf"/>
</dbReference>
<dbReference type="EMBL" id="LTDF01000137">
    <property type="protein sequence ID" value="KXT45431.1"/>
    <property type="molecule type" value="Genomic_DNA"/>
</dbReference>
<name>A0A139L1X3_9BACE</name>
<gene>
    <name evidence="4" type="ORF">HMPREF2531_03580</name>
</gene>
<dbReference type="PROSITE" id="PS51257">
    <property type="entry name" value="PROKAR_LIPOPROTEIN"/>
    <property type="match status" value="1"/>
</dbReference>
<dbReference type="InterPro" id="IPR003961">
    <property type="entry name" value="FN3_dom"/>
</dbReference>
<dbReference type="PATRIC" id="fig|329854.7.peg.3642"/>
<dbReference type="SMART" id="SM00060">
    <property type="entry name" value="FN3"/>
    <property type="match status" value="6"/>
</dbReference>
<dbReference type="Gene3D" id="2.60.40.10">
    <property type="entry name" value="Immunoglobulins"/>
    <property type="match status" value="2"/>
</dbReference>
<evidence type="ECO:0000256" key="2">
    <source>
        <dbReference type="SAM" id="MobiDB-lite"/>
    </source>
</evidence>
<accession>A0A139L1X3</accession>
<proteinExistence type="predicted"/>
<dbReference type="SUPFAM" id="SSF49265">
    <property type="entry name" value="Fibronectin type III"/>
    <property type="match status" value="3"/>
</dbReference>
<comment type="caution">
    <text evidence="4">The sequence shown here is derived from an EMBL/GenBank/DDBJ whole genome shotgun (WGS) entry which is preliminary data.</text>
</comment>
<feature type="region of interest" description="Disordered" evidence="2">
    <location>
        <begin position="732"/>
        <end position="755"/>
    </location>
</feature>
<dbReference type="AlphaFoldDB" id="A0A139L1X3"/>
<dbReference type="PANTHER" id="PTHR13817">
    <property type="entry name" value="TITIN"/>
    <property type="match status" value="1"/>
</dbReference>
<dbReference type="InterPro" id="IPR050964">
    <property type="entry name" value="Striated_Muscle_Regulatory"/>
</dbReference>
<dbReference type="RefSeq" id="WP_231864150.1">
    <property type="nucleotide sequence ID" value="NZ_KQ968725.1"/>
</dbReference>
<evidence type="ECO:0000256" key="1">
    <source>
        <dbReference type="ARBA" id="ARBA00022737"/>
    </source>
</evidence>
<dbReference type="InterPro" id="IPR013783">
    <property type="entry name" value="Ig-like_fold"/>
</dbReference>
<sequence length="755" mass="80874">MKRLQYIIWCSLLLFVASCEKDTEPINFAPVPVTGETSGITRFEAILSGTVTPHPDSPQGQKHNIYFLVSSMSSKLLEAVDTIPGTKKAENEYTLTLNNLKPGTTYYYSIESSSGHNAVRGAIKEFTTLSTDIPSVTLSLTSKTENSISISGKVIDEGGATITTKGFVYKAYTEGTNDPTITDGTIVARDSGENGSFTGAIKENILPETAYIIRAYATNNDHKTGYSKSITVTTDKLQVPSLTTGEASDLTAYSAILHAISLSDNGFTVTERGFCYSAESQTPTIDHPRVRSGLEGNEFTATVSSLEPAKTYYYRAYAINEKGIGYGDTKEFTLPKVQTLTLSPPKVSDITINDATVTSSINLPAGASILEKGICYSTSVLQPSIEDEHIADPSEGNSISVTLKELIEGQHYYVRSYAISRDGTFYSGPAEFTTVQTGLAEISNITLGDVNISSAALSAKITKDGGTNILGKGFCYSLNTESPTIDNSLVIDKSESMNINATLTELEEGKTYYTRAYATNKNGTAYSNAITFTTVQHYKPVVEELTEVEVNDDNATMKARLADNGGMSITECGFCWDSSSAEPDITRNKKVIATLKNGVFQAKLTGLAYNTSYHVRAYAVNGKGVGYSAYVIIKTGSSAKATIVNMAAGNPSPSTLDVSATVSADGGAEITERGFVYSSKGTPSVEECEKRIVMEGTVGDMSTTLTGLTGYTNYSIRAYAINKNGTTYSTTATARTKKTDPSIDDPAFPGTRTIK</sequence>
<dbReference type="PANTHER" id="PTHR13817:SF166">
    <property type="entry name" value="NEURONAL IGCAM-RELATED"/>
    <property type="match status" value="1"/>
</dbReference>
<organism evidence="4">
    <name type="scientific">Bacteroides intestinalis</name>
    <dbReference type="NCBI Taxonomy" id="329854"/>
    <lineage>
        <taxon>Bacteria</taxon>
        <taxon>Pseudomonadati</taxon>
        <taxon>Bacteroidota</taxon>
        <taxon>Bacteroidia</taxon>
        <taxon>Bacteroidales</taxon>
        <taxon>Bacteroidaceae</taxon>
        <taxon>Bacteroides</taxon>
    </lineage>
</organism>
<dbReference type="Proteomes" id="UP000070319">
    <property type="component" value="Unassembled WGS sequence"/>
</dbReference>
<dbReference type="PROSITE" id="PS50853">
    <property type="entry name" value="FN3"/>
    <property type="match status" value="3"/>
</dbReference>